<name>A0ABN2LDE0_9MICO</name>
<dbReference type="Gene3D" id="1.10.10.10">
    <property type="entry name" value="Winged helix-like DNA-binding domain superfamily/Winged helix DNA-binding domain"/>
    <property type="match status" value="1"/>
</dbReference>
<dbReference type="Pfam" id="PF12802">
    <property type="entry name" value="MarR_2"/>
    <property type="match status" value="1"/>
</dbReference>
<dbReference type="PANTHER" id="PTHR18964">
    <property type="entry name" value="ROK (REPRESSOR, ORF, KINASE) FAMILY"/>
    <property type="match status" value="1"/>
</dbReference>
<dbReference type="InterPro" id="IPR000835">
    <property type="entry name" value="HTH_MarR-typ"/>
</dbReference>
<sequence>MAPNASDAPGGSGLPSAVNARVAAALLESGRASVTQIAERTGLSRPTVDAELTRLRELGLVRVVDDAEAGERRAGRPARFFEFCADAGLLVGVDVGIHRLRVVLAELDGRVVGWHETESALGIDGDERIALVISTVRTALRSSGIDPERLLRHSCLALAVSGVVDPGGRILISHNFPEWEGIDLAGLLSAEFGCAAVVENDIRLAALAEFRLGAAKHVDDVAYVFAGHRVSLGLIIDGKIRRGKHSVAGEIGLGGFAFSSQVDSTGKLRWSSAESGEQVFRAAAAGDRAASEEIVRFAQGLAVGVAIVTMAVDPDLVIVGGGLSLAGEELLGPLRRAVNAEITLPVEPEIVPSRLGAESVALGALSLAAQRAAEIRHPSEPPADPGFDLAQVRAVIERASAQPEGADG</sequence>
<dbReference type="InterPro" id="IPR036390">
    <property type="entry name" value="WH_DNA-bd_sf"/>
</dbReference>
<feature type="domain" description="HTH marR-type" evidence="2">
    <location>
        <begin position="13"/>
        <end position="69"/>
    </location>
</feature>
<dbReference type="CDD" id="cd23763">
    <property type="entry name" value="ASKHA_ATPase_ROK"/>
    <property type="match status" value="1"/>
</dbReference>
<dbReference type="PANTHER" id="PTHR18964:SF149">
    <property type="entry name" value="BIFUNCTIONAL UDP-N-ACETYLGLUCOSAMINE 2-EPIMERASE_N-ACETYLMANNOSAMINE KINASE"/>
    <property type="match status" value="1"/>
</dbReference>
<comment type="caution">
    <text evidence="3">The sequence shown here is derived from an EMBL/GenBank/DDBJ whole genome shotgun (WGS) entry which is preliminary data.</text>
</comment>
<dbReference type="SUPFAM" id="SSF46785">
    <property type="entry name" value="Winged helix' DNA-binding domain"/>
    <property type="match status" value="1"/>
</dbReference>
<gene>
    <name evidence="3" type="ORF">GCM10009768_10510</name>
</gene>
<protein>
    <submittedName>
        <fullName evidence="3">ROK family transcriptional regulator</fullName>
    </submittedName>
</protein>
<evidence type="ECO:0000259" key="2">
    <source>
        <dbReference type="Pfam" id="PF12802"/>
    </source>
</evidence>
<organism evidence="3 4">
    <name type="scientific">Leucobacter iarius</name>
    <dbReference type="NCBI Taxonomy" id="333963"/>
    <lineage>
        <taxon>Bacteria</taxon>
        <taxon>Bacillati</taxon>
        <taxon>Actinomycetota</taxon>
        <taxon>Actinomycetes</taxon>
        <taxon>Micrococcales</taxon>
        <taxon>Microbacteriaceae</taxon>
        <taxon>Leucobacter</taxon>
    </lineage>
</organism>
<keyword evidence="4" id="KW-1185">Reference proteome</keyword>
<evidence type="ECO:0000313" key="4">
    <source>
        <dbReference type="Proteomes" id="UP001500851"/>
    </source>
</evidence>
<dbReference type="RefSeq" id="WP_344030214.1">
    <property type="nucleotide sequence ID" value="NZ_BAAAOB010000001.1"/>
</dbReference>
<dbReference type="CDD" id="cd00090">
    <property type="entry name" value="HTH_ARSR"/>
    <property type="match status" value="1"/>
</dbReference>
<dbReference type="InterPro" id="IPR036388">
    <property type="entry name" value="WH-like_DNA-bd_sf"/>
</dbReference>
<dbReference type="EMBL" id="BAAAOB010000001">
    <property type="protein sequence ID" value="GAA1783568.1"/>
    <property type="molecule type" value="Genomic_DNA"/>
</dbReference>
<evidence type="ECO:0000256" key="1">
    <source>
        <dbReference type="ARBA" id="ARBA00006479"/>
    </source>
</evidence>
<dbReference type="InterPro" id="IPR000600">
    <property type="entry name" value="ROK"/>
</dbReference>
<proteinExistence type="inferred from homology"/>
<dbReference type="Gene3D" id="3.30.420.40">
    <property type="match status" value="4"/>
</dbReference>
<dbReference type="Proteomes" id="UP001500851">
    <property type="component" value="Unassembled WGS sequence"/>
</dbReference>
<evidence type="ECO:0000313" key="3">
    <source>
        <dbReference type="EMBL" id="GAA1783568.1"/>
    </source>
</evidence>
<accession>A0ABN2LDE0</accession>
<dbReference type="InterPro" id="IPR043129">
    <property type="entry name" value="ATPase_NBD"/>
</dbReference>
<dbReference type="InterPro" id="IPR011991">
    <property type="entry name" value="ArsR-like_HTH"/>
</dbReference>
<reference evidence="3 4" key="1">
    <citation type="journal article" date="2019" name="Int. J. Syst. Evol. Microbiol.">
        <title>The Global Catalogue of Microorganisms (GCM) 10K type strain sequencing project: providing services to taxonomists for standard genome sequencing and annotation.</title>
        <authorList>
            <consortium name="The Broad Institute Genomics Platform"/>
            <consortium name="The Broad Institute Genome Sequencing Center for Infectious Disease"/>
            <person name="Wu L."/>
            <person name="Ma J."/>
        </authorList>
    </citation>
    <scope>NUCLEOTIDE SEQUENCE [LARGE SCALE GENOMIC DNA]</scope>
    <source>
        <strain evidence="3 4">JCM 14736</strain>
    </source>
</reference>
<comment type="similarity">
    <text evidence="1">Belongs to the ROK (NagC/XylR) family.</text>
</comment>
<dbReference type="SUPFAM" id="SSF53067">
    <property type="entry name" value="Actin-like ATPase domain"/>
    <property type="match status" value="1"/>
</dbReference>
<dbReference type="Pfam" id="PF00480">
    <property type="entry name" value="ROK"/>
    <property type="match status" value="2"/>
</dbReference>